<dbReference type="Gene3D" id="1.10.260.40">
    <property type="entry name" value="lambda repressor-like DNA-binding domains"/>
    <property type="match status" value="1"/>
</dbReference>
<dbReference type="SMART" id="SM00354">
    <property type="entry name" value="HTH_LACI"/>
    <property type="match status" value="1"/>
</dbReference>
<dbReference type="InterPro" id="IPR028082">
    <property type="entry name" value="Peripla_BP_I"/>
</dbReference>
<dbReference type="InterPro" id="IPR000843">
    <property type="entry name" value="HTH_LacI"/>
</dbReference>
<proteinExistence type="predicted"/>
<dbReference type="Gene3D" id="3.40.50.2300">
    <property type="match status" value="2"/>
</dbReference>
<dbReference type="CDD" id="cd01545">
    <property type="entry name" value="PBP1_SalR"/>
    <property type="match status" value="1"/>
</dbReference>
<dbReference type="PRINTS" id="PR00036">
    <property type="entry name" value="HTHLACI"/>
</dbReference>
<sequence>MTKASQPTINDVARLAGVSKKTVSRVINNSDLLNEDTRKRVEQVIAELGYTPNPQARALALRRNFVIALIHDNPNAQMVLGVQHGLLEVLRDTEFELLVHPVDRGDPEMLGEIRRFLERQRPYGVMLLPPISENDQLAGLCASIGCRYVRMGSAPFDTPQNMVASNDRETVRHAIAHLIEAGHRQICVIAGPRGFRSTLERQAGYEEAMTAAGLPFDRTWIAPGDYTFDSGMRATERLLDLLPRPTAIFASNDEMAAGAIHVARQRGLEIPADLSIIGFDDTTIASHLWPPLTTVRWPIETMARAAALKLIGEGAGDGGDSDEHALFLSTLIRRASVAAPAVRDI</sequence>
<dbReference type="AlphaFoldDB" id="A0A4Q2IPB5"/>
<dbReference type="SUPFAM" id="SSF47413">
    <property type="entry name" value="lambda repressor-like DNA-binding domains"/>
    <property type="match status" value="1"/>
</dbReference>
<dbReference type="PROSITE" id="PS50932">
    <property type="entry name" value="HTH_LACI_2"/>
    <property type="match status" value="1"/>
</dbReference>
<keyword evidence="3" id="KW-0804">Transcription</keyword>
<protein>
    <submittedName>
        <fullName evidence="4">LacI family DNA-binding transcriptional regulator</fullName>
    </submittedName>
</protein>
<dbReference type="RefSeq" id="WP_129343460.1">
    <property type="nucleotide sequence ID" value="NZ_JACIDD010000004.1"/>
</dbReference>
<keyword evidence="2 4" id="KW-0238">DNA-binding</keyword>
<evidence type="ECO:0000256" key="3">
    <source>
        <dbReference type="ARBA" id="ARBA00023163"/>
    </source>
</evidence>
<dbReference type="CDD" id="cd01392">
    <property type="entry name" value="HTH_LacI"/>
    <property type="match status" value="1"/>
</dbReference>
<dbReference type="PROSITE" id="PS00356">
    <property type="entry name" value="HTH_LACI_1"/>
    <property type="match status" value="1"/>
</dbReference>
<accession>A0A4Q2IPB5</accession>
<gene>
    <name evidence="4" type="ORF">EO081_16195</name>
</gene>
<dbReference type="GO" id="GO:0003700">
    <property type="term" value="F:DNA-binding transcription factor activity"/>
    <property type="evidence" value="ECO:0007669"/>
    <property type="project" value="TreeGrafter"/>
</dbReference>
<dbReference type="Proteomes" id="UP000292347">
    <property type="component" value="Unassembled WGS sequence"/>
</dbReference>
<dbReference type="PANTHER" id="PTHR30146:SF153">
    <property type="entry name" value="LACTOSE OPERON REPRESSOR"/>
    <property type="match status" value="1"/>
</dbReference>
<dbReference type="Pfam" id="PF13377">
    <property type="entry name" value="Peripla_BP_3"/>
    <property type="match status" value="1"/>
</dbReference>
<evidence type="ECO:0000256" key="1">
    <source>
        <dbReference type="ARBA" id="ARBA00023015"/>
    </source>
</evidence>
<reference evidence="4 5" key="1">
    <citation type="submission" date="2019-01" db="EMBL/GenBank/DDBJ databases">
        <title>Sphingomonas mucosissima sp. nov. and Sphingomonas desiccabilis sp. nov., from biological soil crusts in the Colorado Plateau, USA.</title>
        <authorList>
            <person name="Zhu D."/>
        </authorList>
    </citation>
    <scope>NUCLEOTIDE SEQUENCE [LARGE SCALE GENOMIC DNA]</scope>
    <source>
        <strain evidence="4 5">CP1D</strain>
    </source>
</reference>
<name>A0A4Q2IPB5_9SPHN</name>
<comment type="caution">
    <text evidence="4">The sequence shown here is derived from an EMBL/GenBank/DDBJ whole genome shotgun (WGS) entry which is preliminary data.</text>
</comment>
<dbReference type="InterPro" id="IPR046335">
    <property type="entry name" value="LacI/GalR-like_sensor"/>
</dbReference>
<dbReference type="Pfam" id="PF00356">
    <property type="entry name" value="LacI"/>
    <property type="match status" value="1"/>
</dbReference>
<organism evidence="4 5">
    <name type="scientific">Sphingomonas desiccabilis</name>
    <dbReference type="NCBI Taxonomy" id="429134"/>
    <lineage>
        <taxon>Bacteria</taxon>
        <taxon>Pseudomonadati</taxon>
        <taxon>Pseudomonadota</taxon>
        <taxon>Alphaproteobacteria</taxon>
        <taxon>Sphingomonadales</taxon>
        <taxon>Sphingomonadaceae</taxon>
        <taxon>Sphingomonas</taxon>
    </lineage>
</organism>
<dbReference type="GO" id="GO:0000976">
    <property type="term" value="F:transcription cis-regulatory region binding"/>
    <property type="evidence" value="ECO:0007669"/>
    <property type="project" value="TreeGrafter"/>
</dbReference>
<dbReference type="OrthoDB" id="7185860at2"/>
<keyword evidence="1" id="KW-0805">Transcription regulation</keyword>
<dbReference type="EMBL" id="SDPT01000004">
    <property type="protein sequence ID" value="RXZ29885.1"/>
    <property type="molecule type" value="Genomic_DNA"/>
</dbReference>
<evidence type="ECO:0000313" key="5">
    <source>
        <dbReference type="Proteomes" id="UP000292347"/>
    </source>
</evidence>
<evidence type="ECO:0000256" key="2">
    <source>
        <dbReference type="ARBA" id="ARBA00023125"/>
    </source>
</evidence>
<dbReference type="PANTHER" id="PTHR30146">
    <property type="entry name" value="LACI-RELATED TRANSCRIPTIONAL REPRESSOR"/>
    <property type="match status" value="1"/>
</dbReference>
<keyword evidence="5" id="KW-1185">Reference proteome</keyword>
<dbReference type="SUPFAM" id="SSF53822">
    <property type="entry name" value="Periplasmic binding protein-like I"/>
    <property type="match status" value="1"/>
</dbReference>
<dbReference type="InterPro" id="IPR010982">
    <property type="entry name" value="Lambda_DNA-bd_dom_sf"/>
</dbReference>
<evidence type="ECO:0000313" key="4">
    <source>
        <dbReference type="EMBL" id="RXZ29885.1"/>
    </source>
</evidence>